<dbReference type="Proteomes" id="UP001500843">
    <property type="component" value="Unassembled WGS sequence"/>
</dbReference>
<protein>
    <submittedName>
        <fullName evidence="2">Protein phosphatase 2C domain-containing protein</fullName>
    </submittedName>
</protein>
<reference evidence="3" key="1">
    <citation type="journal article" date="2019" name="Int. J. Syst. Evol. Microbiol.">
        <title>The Global Catalogue of Microorganisms (GCM) 10K type strain sequencing project: providing services to taxonomists for standard genome sequencing and annotation.</title>
        <authorList>
            <consortium name="The Broad Institute Genomics Platform"/>
            <consortium name="The Broad Institute Genome Sequencing Center for Infectious Disease"/>
            <person name="Wu L."/>
            <person name="Ma J."/>
        </authorList>
    </citation>
    <scope>NUCLEOTIDE SEQUENCE [LARGE SCALE GENOMIC DNA]</scope>
    <source>
        <strain evidence="3">JCM 17975</strain>
    </source>
</reference>
<dbReference type="SUPFAM" id="SSF81606">
    <property type="entry name" value="PP2C-like"/>
    <property type="match status" value="1"/>
</dbReference>
<keyword evidence="3" id="KW-1185">Reference proteome</keyword>
<accession>A0ABP8WIR7</accession>
<name>A0ABP8WIR7_9MICO</name>
<proteinExistence type="predicted"/>
<comment type="caution">
    <text evidence="2">The sequence shown here is derived from an EMBL/GenBank/DDBJ whole genome shotgun (WGS) entry which is preliminary data.</text>
</comment>
<evidence type="ECO:0000313" key="2">
    <source>
        <dbReference type="EMBL" id="GAA4688863.1"/>
    </source>
</evidence>
<gene>
    <name evidence="2" type="ORF">GCM10023198_04150</name>
</gene>
<dbReference type="Pfam" id="PF13672">
    <property type="entry name" value="PP2C_2"/>
    <property type="match status" value="1"/>
</dbReference>
<dbReference type="EMBL" id="BAABHM010000003">
    <property type="protein sequence ID" value="GAA4688863.1"/>
    <property type="molecule type" value="Genomic_DNA"/>
</dbReference>
<evidence type="ECO:0000259" key="1">
    <source>
        <dbReference type="Pfam" id="PF13672"/>
    </source>
</evidence>
<dbReference type="InterPro" id="IPR036457">
    <property type="entry name" value="PPM-type-like_dom_sf"/>
</dbReference>
<dbReference type="RefSeq" id="WP_253871532.1">
    <property type="nucleotide sequence ID" value="NZ_BAABHM010000003.1"/>
</dbReference>
<sequence length="266" mass="28869">MTLLAGTLAGNSHNQDRYMIGEGFAVVLDGATSVAGDRSHDPGWFAGRIGEVLARTLPGGEPIPELVAGAIAEVRDADRLIPETSPTCTVTVARWSGDTVETYALCDSTIAVLHRDGTESVYFDDEVGDAVGQKREKYRARLARGHGYDEAHRDLLIELQKEQARWRNRPGGYYVAGTDPDAAYHGVVGTVERTGVTALLLATDGVDPVRHPRAGTWWDLYTEAVDHGPDKVLHDLHAAEAADPDGLQWARSKRHDDKTLVVVPLT</sequence>
<organism evidence="2 3">
    <name type="scientific">Promicromonospora umidemergens</name>
    <dbReference type="NCBI Taxonomy" id="629679"/>
    <lineage>
        <taxon>Bacteria</taxon>
        <taxon>Bacillati</taxon>
        <taxon>Actinomycetota</taxon>
        <taxon>Actinomycetes</taxon>
        <taxon>Micrococcales</taxon>
        <taxon>Promicromonosporaceae</taxon>
        <taxon>Promicromonospora</taxon>
    </lineage>
</organism>
<dbReference type="InterPro" id="IPR001932">
    <property type="entry name" value="PPM-type_phosphatase-like_dom"/>
</dbReference>
<evidence type="ECO:0000313" key="3">
    <source>
        <dbReference type="Proteomes" id="UP001500843"/>
    </source>
</evidence>
<dbReference type="Gene3D" id="3.60.40.10">
    <property type="entry name" value="PPM-type phosphatase domain"/>
    <property type="match status" value="1"/>
</dbReference>
<feature type="domain" description="PPM-type phosphatase" evidence="1">
    <location>
        <begin position="10"/>
        <end position="213"/>
    </location>
</feature>